<feature type="region of interest" description="Disordered" evidence="1">
    <location>
        <begin position="19"/>
        <end position="38"/>
    </location>
</feature>
<dbReference type="InterPro" id="IPR036291">
    <property type="entry name" value="NAD(P)-bd_dom_sf"/>
</dbReference>
<sequence length="291" mass="31409">MATLNRAWVNSSPSQLELVSCPKPSCGPGQVSSDPARRDLAQFQRRHGDQPLPQVPKNRNRVQLGVAGPHRHARAAAPDDVDGGGRPVGNLRMESVLGWAAATSTVPCRSVWWSTTRCVCALLQLPGWRHVEGKSDYDADVRLASSGRRKLDFAKKSAEELRLMNGKGVDHVIEVGGSSTIEQSLKSVPDGGLVTVLGVLTFGGKTDLIPLIVPGGKSRIRGQANIACAQSEASLVLGANEEMNSRFVEFIEEHDIRPVIASTFLFDGAPQALARLEKQREIGKIVIKIED</sequence>
<keyword evidence="3" id="KW-1185">Reference proteome</keyword>
<protein>
    <submittedName>
        <fullName evidence="2">Uncharacterized protein</fullName>
    </submittedName>
</protein>
<dbReference type="PANTHER" id="PTHR45033:SF2">
    <property type="entry name" value="ZINC-TYPE ALCOHOL DEHYDROGENASE-LIKE PROTEIN C1773.06C"/>
    <property type="match status" value="1"/>
</dbReference>
<dbReference type="SUPFAM" id="SSF51735">
    <property type="entry name" value="NAD(P)-binding Rossmann-fold domains"/>
    <property type="match status" value="1"/>
</dbReference>
<dbReference type="Gene3D" id="3.90.180.10">
    <property type="entry name" value="Medium-chain alcohol dehydrogenases, catalytic domain"/>
    <property type="match status" value="1"/>
</dbReference>
<reference evidence="2 3" key="1">
    <citation type="submission" date="2024-04" db="EMBL/GenBank/DDBJ databases">
        <title>Phyllosticta paracitricarpa is synonymous to the EU quarantine fungus P. citricarpa based on phylogenomic analyses.</title>
        <authorList>
            <consortium name="Lawrence Berkeley National Laboratory"/>
            <person name="Van Ingen-Buijs V.A."/>
            <person name="Van Westerhoven A.C."/>
            <person name="Haridas S."/>
            <person name="Skiadas P."/>
            <person name="Martin F."/>
            <person name="Groenewald J.Z."/>
            <person name="Crous P.W."/>
            <person name="Seidl M.F."/>
        </authorList>
    </citation>
    <scope>NUCLEOTIDE SEQUENCE [LARGE SCALE GENOMIC DNA]</scope>
    <source>
        <strain evidence="2 3">CBS 123374</strain>
    </source>
</reference>
<gene>
    <name evidence="2" type="ORF">HDK90DRAFT_464392</name>
</gene>
<evidence type="ECO:0000313" key="2">
    <source>
        <dbReference type="EMBL" id="KAK8240828.1"/>
    </source>
</evidence>
<dbReference type="Pfam" id="PF13602">
    <property type="entry name" value="ADH_zinc_N_2"/>
    <property type="match status" value="1"/>
</dbReference>
<evidence type="ECO:0000256" key="1">
    <source>
        <dbReference type="SAM" id="MobiDB-lite"/>
    </source>
</evidence>
<name>A0ABR1YXX7_9PEZI</name>
<proteinExistence type="predicted"/>
<comment type="caution">
    <text evidence="2">The sequence shown here is derived from an EMBL/GenBank/DDBJ whole genome shotgun (WGS) entry which is preliminary data.</text>
</comment>
<organism evidence="2 3">
    <name type="scientific">Phyllosticta capitalensis</name>
    <dbReference type="NCBI Taxonomy" id="121624"/>
    <lineage>
        <taxon>Eukaryota</taxon>
        <taxon>Fungi</taxon>
        <taxon>Dikarya</taxon>
        <taxon>Ascomycota</taxon>
        <taxon>Pezizomycotina</taxon>
        <taxon>Dothideomycetes</taxon>
        <taxon>Dothideomycetes incertae sedis</taxon>
        <taxon>Botryosphaeriales</taxon>
        <taxon>Phyllostictaceae</taxon>
        <taxon>Phyllosticta</taxon>
    </lineage>
</organism>
<accession>A0ABR1YXX7</accession>
<evidence type="ECO:0000313" key="3">
    <source>
        <dbReference type="Proteomes" id="UP001492380"/>
    </source>
</evidence>
<dbReference type="PANTHER" id="PTHR45033">
    <property type="match status" value="1"/>
</dbReference>
<dbReference type="Proteomes" id="UP001492380">
    <property type="component" value="Unassembled WGS sequence"/>
</dbReference>
<dbReference type="Gene3D" id="3.40.50.720">
    <property type="entry name" value="NAD(P)-binding Rossmann-like Domain"/>
    <property type="match status" value="1"/>
</dbReference>
<dbReference type="InterPro" id="IPR052711">
    <property type="entry name" value="Zinc_ADH-like"/>
</dbReference>
<dbReference type="EMBL" id="JBBWRZ010000003">
    <property type="protein sequence ID" value="KAK8240828.1"/>
    <property type="molecule type" value="Genomic_DNA"/>
</dbReference>